<dbReference type="Proteomes" id="UP000799436">
    <property type="component" value="Unassembled WGS sequence"/>
</dbReference>
<proteinExistence type="predicted"/>
<dbReference type="AlphaFoldDB" id="A0A6G1LN43"/>
<keyword evidence="3" id="KW-1185">Reference proteome</keyword>
<gene>
    <name evidence="2" type="ORF">EJ03DRAFT_322819</name>
</gene>
<feature type="region of interest" description="Disordered" evidence="1">
    <location>
        <begin position="1"/>
        <end position="26"/>
    </location>
</feature>
<organism evidence="2 3">
    <name type="scientific">Teratosphaeria nubilosa</name>
    <dbReference type="NCBI Taxonomy" id="161662"/>
    <lineage>
        <taxon>Eukaryota</taxon>
        <taxon>Fungi</taxon>
        <taxon>Dikarya</taxon>
        <taxon>Ascomycota</taxon>
        <taxon>Pezizomycotina</taxon>
        <taxon>Dothideomycetes</taxon>
        <taxon>Dothideomycetidae</taxon>
        <taxon>Mycosphaerellales</taxon>
        <taxon>Teratosphaeriaceae</taxon>
        <taxon>Teratosphaeria</taxon>
    </lineage>
</organism>
<name>A0A6G1LN43_9PEZI</name>
<protein>
    <submittedName>
        <fullName evidence="2">Uncharacterized protein</fullName>
    </submittedName>
</protein>
<sequence>MTVGMRHHQCRRVNTPSDSDGPRPSKHFISMLPRTSFHATLPLSSCSRFRCRPPPQSPDTQESIPPLSALALGAGKPPLPSSGQVDSTVVNRVMSGPGAVVTAKPFSHAAASGLSTYRRAK</sequence>
<dbReference type="EMBL" id="ML995808">
    <property type="protein sequence ID" value="KAF2774226.1"/>
    <property type="molecule type" value="Genomic_DNA"/>
</dbReference>
<feature type="compositionally biased region" description="Basic residues" evidence="1">
    <location>
        <begin position="1"/>
        <end position="11"/>
    </location>
</feature>
<accession>A0A6G1LN43</accession>
<reference evidence="2" key="1">
    <citation type="journal article" date="2020" name="Stud. Mycol.">
        <title>101 Dothideomycetes genomes: a test case for predicting lifestyles and emergence of pathogens.</title>
        <authorList>
            <person name="Haridas S."/>
            <person name="Albert R."/>
            <person name="Binder M."/>
            <person name="Bloem J."/>
            <person name="Labutti K."/>
            <person name="Salamov A."/>
            <person name="Andreopoulos B."/>
            <person name="Baker S."/>
            <person name="Barry K."/>
            <person name="Bills G."/>
            <person name="Bluhm B."/>
            <person name="Cannon C."/>
            <person name="Castanera R."/>
            <person name="Culley D."/>
            <person name="Daum C."/>
            <person name="Ezra D."/>
            <person name="Gonzalez J."/>
            <person name="Henrissat B."/>
            <person name="Kuo A."/>
            <person name="Liang C."/>
            <person name="Lipzen A."/>
            <person name="Lutzoni F."/>
            <person name="Magnuson J."/>
            <person name="Mondo S."/>
            <person name="Nolan M."/>
            <person name="Ohm R."/>
            <person name="Pangilinan J."/>
            <person name="Park H.-J."/>
            <person name="Ramirez L."/>
            <person name="Alfaro M."/>
            <person name="Sun H."/>
            <person name="Tritt A."/>
            <person name="Yoshinaga Y."/>
            <person name="Zwiers L.-H."/>
            <person name="Turgeon B."/>
            <person name="Goodwin S."/>
            <person name="Spatafora J."/>
            <person name="Crous P."/>
            <person name="Grigoriev I."/>
        </authorList>
    </citation>
    <scope>NUCLEOTIDE SEQUENCE</scope>
    <source>
        <strain evidence="2">CBS 116005</strain>
    </source>
</reference>
<feature type="region of interest" description="Disordered" evidence="1">
    <location>
        <begin position="49"/>
        <end position="88"/>
    </location>
</feature>
<evidence type="ECO:0000256" key="1">
    <source>
        <dbReference type="SAM" id="MobiDB-lite"/>
    </source>
</evidence>
<evidence type="ECO:0000313" key="3">
    <source>
        <dbReference type="Proteomes" id="UP000799436"/>
    </source>
</evidence>
<evidence type="ECO:0000313" key="2">
    <source>
        <dbReference type="EMBL" id="KAF2774226.1"/>
    </source>
</evidence>